<dbReference type="EMBL" id="CP111020">
    <property type="protein sequence ID" value="WAR15318.1"/>
    <property type="molecule type" value="Genomic_DNA"/>
</dbReference>
<feature type="non-terminal residue" evidence="1">
    <location>
        <position position="1"/>
    </location>
</feature>
<dbReference type="Gene3D" id="3.60.10.10">
    <property type="entry name" value="Endonuclease/exonuclease/phosphatase"/>
    <property type="match status" value="1"/>
</dbReference>
<feature type="non-terminal residue" evidence="1">
    <location>
        <position position="372"/>
    </location>
</feature>
<accession>A0ABY7EZF3</accession>
<evidence type="ECO:0000313" key="1">
    <source>
        <dbReference type="EMBL" id="WAR15318.1"/>
    </source>
</evidence>
<sequence>GDLNARVKDIIDFIPQDNVDYIYNTKTDYPGDEFCLPRSTKDLVLNKFGLSLIELCCTHDVHLLNGRLFDDKEGNFTCMANNGKSVVDYIVASTELFEHFCDFGVDVADFSDHFPLYCTLKTNTFRLQCHDEGDQIRKYVKYKWRDECKDNFMSKFSTLYESFVNSVVTTNPVDKLSAFIDVFKNAGEDMCVRQNGSSRMTVENEQPDWWCKACDTAKQTKYKLLRRYRISNNSEDLQKYIDARNAFKNICRSKKEAAERSNREKLIDSRNNPKEFWRQVKKSNKINVVKDNNISSETWVEYFSDLYSETNIVYTQDEQNAFEELARLSEGLMCYFCGDTGDHNNCENPSTYILARQGKGKPTTQKNCTSPY</sequence>
<evidence type="ECO:0000313" key="2">
    <source>
        <dbReference type="Proteomes" id="UP001164746"/>
    </source>
</evidence>
<dbReference type="SUPFAM" id="SSF56219">
    <property type="entry name" value="DNase I-like"/>
    <property type="match status" value="1"/>
</dbReference>
<keyword evidence="2" id="KW-1185">Reference proteome</keyword>
<protein>
    <submittedName>
        <fullName evidence="1">Uncharacterized protein</fullName>
    </submittedName>
</protein>
<reference evidence="1" key="1">
    <citation type="submission" date="2022-11" db="EMBL/GenBank/DDBJ databases">
        <title>Centuries of genome instability and evolution in soft-shell clam transmissible cancer (bioRxiv).</title>
        <authorList>
            <person name="Hart S.F.M."/>
            <person name="Yonemitsu M.A."/>
            <person name="Giersch R.M."/>
            <person name="Beal B.F."/>
            <person name="Arriagada G."/>
            <person name="Davis B.W."/>
            <person name="Ostrander E.A."/>
            <person name="Goff S.P."/>
            <person name="Metzger M.J."/>
        </authorList>
    </citation>
    <scope>NUCLEOTIDE SEQUENCE</scope>
    <source>
        <strain evidence="1">MELC-2E11</strain>
        <tissue evidence="1">Siphon/mantle</tissue>
    </source>
</reference>
<dbReference type="Proteomes" id="UP001164746">
    <property type="component" value="Chromosome 9"/>
</dbReference>
<gene>
    <name evidence="1" type="ORF">MAR_005423</name>
</gene>
<organism evidence="1 2">
    <name type="scientific">Mya arenaria</name>
    <name type="common">Soft-shell clam</name>
    <dbReference type="NCBI Taxonomy" id="6604"/>
    <lineage>
        <taxon>Eukaryota</taxon>
        <taxon>Metazoa</taxon>
        <taxon>Spiralia</taxon>
        <taxon>Lophotrochozoa</taxon>
        <taxon>Mollusca</taxon>
        <taxon>Bivalvia</taxon>
        <taxon>Autobranchia</taxon>
        <taxon>Heteroconchia</taxon>
        <taxon>Euheterodonta</taxon>
        <taxon>Imparidentia</taxon>
        <taxon>Neoheterodontei</taxon>
        <taxon>Myida</taxon>
        <taxon>Myoidea</taxon>
        <taxon>Myidae</taxon>
        <taxon>Mya</taxon>
    </lineage>
</organism>
<name>A0ABY7EZF3_MYAAR</name>
<dbReference type="InterPro" id="IPR036691">
    <property type="entry name" value="Endo/exonu/phosph_ase_sf"/>
</dbReference>
<proteinExistence type="predicted"/>